<dbReference type="Pfam" id="PF00271">
    <property type="entry name" value="Helicase_C"/>
    <property type="match status" value="1"/>
</dbReference>
<dbReference type="SMART" id="SM00487">
    <property type="entry name" value="DEXDc"/>
    <property type="match status" value="1"/>
</dbReference>
<keyword evidence="6" id="KW-0460">Magnesium</keyword>
<dbReference type="InterPro" id="IPR049730">
    <property type="entry name" value="SNF2/RAD54-like_C"/>
</dbReference>
<evidence type="ECO:0000256" key="9">
    <source>
        <dbReference type="ARBA" id="ARBA00023136"/>
    </source>
</evidence>
<evidence type="ECO:0000256" key="2">
    <source>
        <dbReference type="ARBA" id="ARBA00009749"/>
    </source>
</evidence>
<feature type="transmembrane region" description="Helical" evidence="11">
    <location>
        <begin position="21"/>
        <end position="46"/>
    </location>
</feature>
<dbReference type="GO" id="GO:0008324">
    <property type="term" value="F:monoatomic cation transmembrane transporter activity"/>
    <property type="evidence" value="ECO:0007669"/>
    <property type="project" value="InterPro"/>
</dbReference>
<dbReference type="InterPro" id="IPR027417">
    <property type="entry name" value="P-loop_NTPase"/>
</dbReference>
<dbReference type="Pfam" id="PF01769">
    <property type="entry name" value="MgtE"/>
    <property type="match status" value="2"/>
</dbReference>
<feature type="compositionally biased region" description="Acidic residues" evidence="10">
    <location>
        <begin position="1081"/>
        <end position="1112"/>
    </location>
</feature>
<feature type="transmembrane region" description="Helical" evidence="11">
    <location>
        <begin position="307"/>
        <end position="332"/>
    </location>
</feature>
<feature type="domain" description="Helicase ATP-binding" evidence="12">
    <location>
        <begin position="652"/>
        <end position="807"/>
    </location>
</feature>
<evidence type="ECO:0000256" key="11">
    <source>
        <dbReference type="SAM" id="Phobius"/>
    </source>
</evidence>
<dbReference type="Proteomes" id="UP001177023">
    <property type="component" value="Unassembled WGS sequence"/>
</dbReference>
<evidence type="ECO:0000259" key="13">
    <source>
        <dbReference type="PROSITE" id="PS51194"/>
    </source>
</evidence>
<feature type="compositionally biased region" description="Basic and acidic residues" evidence="10">
    <location>
        <begin position="1161"/>
        <end position="1170"/>
    </location>
</feature>
<dbReference type="GO" id="GO:0016787">
    <property type="term" value="F:hydrolase activity"/>
    <property type="evidence" value="ECO:0007669"/>
    <property type="project" value="UniProtKB-KW"/>
</dbReference>
<sequence length="1268" mass="143516">MSHQGKLDTWDGIKKRVPINMMLVQAQAMVISFFATALTLALSAIQNAVGVAGAPSMDSIGVHIPLMIATGLMTICTSCGVMDTVMATMVIVSRRKNVNPDNITAPIAASMGDLACMCLLVAYGSLLFIPYSNDSSWRMIPSIVLAIVIMCTWPYWMYKCLQDEKCRTMLKTSWFSLIGSAMFSACGGFILQICVNSFPEMSLYQPLMAGIAGNRVAVQSSRIASLLYRDHKPGELPEGRSLWHYLSPWRCYLSKDTDAGAARLLLATAVPFQAIFVSLTYLVSYILHKSGVIDPLPMINWQFTLGYLIAAFVQILILLWCCQLIVFAMWRFKMDPDLHAIPILTGMGDLFGTTWAAVTYVILYQLTPSSIRTTFDPNGLSPPWSPEPSPEPEAEIDNVENEEIFEGPGQHLTCAESTETIICENEEIIVAGSEQVTDAGNEENIQANEASVNAENQEIVEAEGKHLTCAESEGTISYDREQEVNAQNEQDHNAEKKKLALLKVSRRRGFRKDVVLVATCSGFVPQGLWNNRRASRKLEERMEIYTMERLLRDIEKDEDDDAENDPTGSDDDDVIPWRTPGDEAANERLFDQLKIGPIEAEGQAEVERLPDGILRVFTRKDDNKLATEDNLHRLLEECVYKDLSDPQKAATVNCIRGGGRFLLFDEGGLGKSMVALATMSFFDDYPLLIVTTPQSREKWATLVKNYLPLAECVTVRKKDERLPGSRHDLVLICTYNILNARIGEFLRFDPQAIIFDESQHVKNWKSGRTKNSRNLVANAERVICISSFPLQRSPNDLISQVHMILRGLRIEYEVDFYGRRWMCPWQTKRILDAISSRQTKELWLPRLPPKHRTLHHINIPKSEQLLEAASEAESSRQAYLQSDDDPAMLTESTKAFGKYYRLCVKAKAQYVAPYVQKLFFSPRQNQPKTLIFGFHKTVRKAIKDQLDDEKIPFVELDIPAGTTRFEDRLQQFKTNPKMNVAVLSLRASSLGLDLPEAKRIIFPELYYTVALHLQAEDRAHRFGQKAHVKIHYLADTTMIDEMILMIWEGRVRRMEERELTGIMKRFDAEVYELDLHSIPDGYDDDGDSDPDASEGEEDEDEEDDDDDDDLASEESSAAESEQSESDEDETTDDDESDPDDESPARDQYLGSDDTDDDEEREANNRYKETTADGQYQYEDPDYVQPATDRDEEVVPRKERPPRRSARLQKSLKKASRKAKFDDDSEDDSENQDPAMQQKDSEIESEDDSNQPSTSRKHRRVVHSSDESE</sequence>
<dbReference type="PROSITE" id="PS51194">
    <property type="entry name" value="HELICASE_CTER"/>
    <property type="match status" value="1"/>
</dbReference>
<feature type="transmembrane region" description="Helical" evidence="11">
    <location>
        <begin position="137"/>
        <end position="156"/>
    </location>
</feature>
<feature type="compositionally biased region" description="Acidic residues" evidence="10">
    <location>
        <begin position="1121"/>
        <end position="1141"/>
    </location>
</feature>
<evidence type="ECO:0000256" key="6">
    <source>
        <dbReference type="ARBA" id="ARBA00022842"/>
    </source>
</evidence>
<evidence type="ECO:0000256" key="5">
    <source>
        <dbReference type="ARBA" id="ARBA00022801"/>
    </source>
</evidence>
<dbReference type="Gene3D" id="3.40.50.300">
    <property type="entry name" value="P-loop containing nucleotide triphosphate hydrolases"/>
    <property type="match status" value="1"/>
</dbReference>
<protein>
    <submittedName>
        <fullName evidence="14">Uncharacterized protein</fullName>
    </submittedName>
</protein>
<dbReference type="InterPro" id="IPR045349">
    <property type="entry name" value="SLC41A1-3"/>
</dbReference>
<evidence type="ECO:0000256" key="3">
    <source>
        <dbReference type="ARBA" id="ARBA00022448"/>
    </source>
</evidence>
<keyword evidence="3" id="KW-0813">Transport</keyword>
<gene>
    <name evidence="14" type="ORF">MSPICULIGERA_LOCUS10479</name>
</gene>
<dbReference type="PROSITE" id="PS51192">
    <property type="entry name" value="HELICASE_ATP_BIND_1"/>
    <property type="match status" value="1"/>
</dbReference>
<dbReference type="GO" id="GO:0005524">
    <property type="term" value="F:ATP binding"/>
    <property type="evidence" value="ECO:0007669"/>
    <property type="project" value="InterPro"/>
</dbReference>
<dbReference type="InterPro" id="IPR014001">
    <property type="entry name" value="Helicase_ATP-bd"/>
</dbReference>
<dbReference type="InterPro" id="IPR006667">
    <property type="entry name" value="SLC41_membr_dom"/>
</dbReference>
<keyword evidence="4 11" id="KW-0812">Transmembrane</keyword>
<feature type="transmembrane region" description="Helical" evidence="11">
    <location>
        <begin position="177"/>
        <end position="198"/>
    </location>
</feature>
<dbReference type="PANTHER" id="PTHR16228:SF7">
    <property type="entry name" value="SLC41A_MGTE INTEGRAL MEMBRANE DOMAIN-CONTAINING PROTEIN"/>
    <property type="match status" value="1"/>
</dbReference>
<evidence type="ECO:0000256" key="7">
    <source>
        <dbReference type="ARBA" id="ARBA00022989"/>
    </source>
</evidence>
<feature type="transmembrane region" description="Helical" evidence="11">
    <location>
        <begin position="264"/>
        <end position="287"/>
    </location>
</feature>
<feature type="non-terminal residue" evidence="14">
    <location>
        <position position="1"/>
    </location>
</feature>
<feature type="transmembrane region" description="Helical" evidence="11">
    <location>
        <begin position="104"/>
        <end position="131"/>
    </location>
</feature>
<feature type="domain" description="Helicase C-terminal" evidence="13">
    <location>
        <begin position="914"/>
        <end position="1086"/>
    </location>
</feature>
<dbReference type="InterPro" id="IPR036739">
    <property type="entry name" value="SLC41_membr_dom_sf"/>
</dbReference>
<organism evidence="14 15">
    <name type="scientific">Mesorhabditis spiculigera</name>
    <dbReference type="NCBI Taxonomy" id="96644"/>
    <lineage>
        <taxon>Eukaryota</taxon>
        <taxon>Metazoa</taxon>
        <taxon>Ecdysozoa</taxon>
        <taxon>Nematoda</taxon>
        <taxon>Chromadorea</taxon>
        <taxon>Rhabditida</taxon>
        <taxon>Rhabditina</taxon>
        <taxon>Rhabditomorpha</taxon>
        <taxon>Rhabditoidea</taxon>
        <taxon>Rhabditidae</taxon>
        <taxon>Mesorhabditinae</taxon>
        <taxon>Mesorhabditis</taxon>
    </lineage>
</organism>
<keyword evidence="9 11" id="KW-0472">Membrane</keyword>
<feature type="region of interest" description="Disordered" evidence="10">
    <location>
        <begin position="1077"/>
        <end position="1268"/>
    </location>
</feature>
<keyword evidence="7 11" id="KW-1133">Transmembrane helix</keyword>
<accession>A0AA36CNI7</accession>
<dbReference type="InterPro" id="IPR038718">
    <property type="entry name" value="SNF2-like_sf"/>
</dbReference>
<evidence type="ECO:0000259" key="12">
    <source>
        <dbReference type="PROSITE" id="PS51192"/>
    </source>
</evidence>
<feature type="compositionally biased region" description="Acidic residues" evidence="10">
    <location>
        <begin position="556"/>
        <end position="574"/>
    </location>
</feature>
<evidence type="ECO:0000256" key="8">
    <source>
        <dbReference type="ARBA" id="ARBA00023065"/>
    </source>
</evidence>
<comment type="subcellular location">
    <subcellularLocation>
        <location evidence="1">Membrane</location>
        <topology evidence="1">Multi-pass membrane protein</topology>
    </subcellularLocation>
</comment>
<dbReference type="EMBL" id="CATQJA010002590">
    <property type="protein sequence ID" value="CAJ0572085.1"/>
    <property type="molecule type" value="Genomic_DNA"/>
</dbReference>
<dbReference type="SMART" id="SM00490">
    <property type="entry name" value="HELICc"/>
    <property type="match status" value="1"/>
</dbReference>
<dbReference type="PANTHER" id="PTHR16228">
    <property type="entry name" value="DIVALENT CATION TRANSPORTER SOLUTE CARRIER FAMILY 41"/>
    <property type="match status" value="1"/>
</dbReference>
<dbReference type="CDD" id="cd18793">
    <property type="entry name" value="SF2_C_SNF"/>
    <property type="match status" value="1"/>
</dbReference>
<dbReference type="InterPro" id="IPR001650">
    <property type="entry name" value="Helicase_C-like"/>
</dbReference>
<feature type="region of interest" description="Disordered" evidence="10">
    <location>
        <begin position="556"/>
        <end position="576"/>
    </location>
</feature>
<dbReference type="Gene3D" id="1.10.357.20">
    <property type="entry name" value="SLC41 divalent cation transporters, integral membrane domain"/>
    <property type="match status" value="2"/>
</dbReference>
<dbReference type="Pfam" id="PF00176">
    <property type="entry name" value="SNF2-rel_dom"/>
    <property type="match status" value="1"/>
</dbReference>
<feature type="compositionally biased region" description="Basic residues" evidence="10">
    <location>
        <begin position="1199"/>
        <end position="1217"/>
    </location>
</feature>
<evidence type="ECO:0000313" key="14">
    <source>
        <dbReference type="EMBL" id="CAJ0572085.1"/>
    </source>
</evidence>
<evidence type="ECO:0000256" key="10">
    <source>
        <dbReference type="SAM" id="MobiDB-lite"/>
    </source>
</evidence>
<dbReference type="SUPFAM" id="SSF52540">
    <property type="entry name" value="P-loop containing nucleoside triphosphate hydrolases"/>
    <property type="match status" value="2"/>
</dbReference>
<keyword evidence="15" id="KW-1185">Reference proteome</keyword>
<reference evidence="14" key="1">
    <citation type="submission" date="2023-06" db="EMBL/GenBank/DDBJ databases">
        <authorList>
            <person name="Delattre M."/>
        </authorList>
    </citation>
    <scope>NUCLEOTIDE SEQUENCE</scope>
    <source>
        <strain evidence="14">AF72</strain>
    </source>
</reference>
<evidence type="ECO:0000256" key="4">
    <source>
        <dbReference type="ARBA" id="ARBA00022692"/>
    </source>
</evidence>
<dbReference type="GO" id="GO:0005886">
    <property type="term" value="C:plasma membrane"/>
    <property type="evidence" value="ECO:0007669"/>
    <property type="project" value="TreeGrafter"/>
</dbReference>
<feature type="transmembrane region" description="Helical" evidence="11">
    <location>
        <begin position="66"/>
        <end position="92"/>
    </location>
</feature>
<dbReference type="SUPFAM" id="SSF161093">
    <property type="entry name" value="MgtE membrane domain-like"/>
    <property type="match status" value="2"/>
</dbReference>
<name>A0AA36CNI7_9BILA</name>
<comment type="caution">
    <text evidence="14">The sequence shown here is derived from an EMBL/GenBank/DDBJ whole genome shotgun (WGS) entry which is preliminary data.</text>
</comment>
<dbReference type="InterPro" id="IPR000330">
    <property type="entry name" value="SNF2_N"/>
</dbReference>
<evidence type="ECO:0000256" key="1">
    <source>
        <dbReference type="ARBA" id="ARBA00004141"/>
    </source>
</evidence>
<proteinExistence type="inferred from homology"/>
<evidence type="ECO:0000313" key="15">
    <source>
        <dbReference type="Proteomes" id="UP001177023"/>
    </source>
</evidence>
<keyword evidence="5" id="KW-0378">Hydrolase</keyword>
<dbReference type="Gene3D" id="3.40.50.10810">
    <property type="entry name" value="Tandem AAA-ATPase domain"/>
    <property type="match status" value="1"/>
</dbReference>
<keyword evidence="8" id="KW-0406">Ion transport</keyword>
<comment type="similarity">
    <text evidence="2">Belongs to the SLC41A transporter family.</text>
</comment>
<dbReference type="AlphaFoldDB" id="A0AA36CNI7"/>